<dbReference type="Proteomes" id="UP000001732">
    <property type="component" value="Chromosome"/>
</dbReference>
<name>B5Y7K1_COPPD</name>
<dbReference type="InterPro" id="IPR045864">
    <property type="entry name" value="aa-tRNA-synth_II/BPL/LPL"/>
</dbReference>
<proteinExistence type="predicted"/>
<dbReference type="Pfam" id="PF21948">
    <property type="entry name" value="LplA-B_cat"/>
    <property type="match status" value="1"/>
</dbReference>
<reference evidence="3" key="1">
    <citation type="submission" date="2008-08" db="EMBL/GenBank/DDBJ databases">
        <title>The complete genome sequence of Coprothermobacter proteolyticus strain ATCC 5245 / DSM 5265 / BT.</title>
        <authorList>
            <person name="Dodson R.J."/>
            <person name="Durkin A.S."/>
            <person name="Wu M."/>
            <person name="Eisen J."/>
            <person name="Sutton G."/>
        </authorList>
    </citation>
    <scope>NUCLEOTIDE SEQUENCE [LARGE SCALE GENOMIC DNA]</scope>
    <source>
        <strain evidence="3">ATCC 35245 / DSM 5265 / OCM 4 / BT</strain>
    </source>
</reference>
<dbReference type="InterPro" id="IPR050664">
    <property type="entry name" value="Octanoyltrans_LipM/LipL"/>
</dbReference>
<dbReference type="GO" id="GO:0016874">
    <property type="term" value="F:ligase activity"/>
    <property type="evidence" value="ECO:0007669"/>
    <property type="project" value="UniProtKB-KW"/>
</dbReference>
<dbReference type="HOGENOM" id="CLU_022986_5_0_9"/>
<dbReference type="RefSeq" id="WP_012544746.1">
    <property type="nucleotide sequence ID" value="NC_011295.1"/>
</dbReference>
<evidence type="ECO:0000313" key="3">
    <source>
        <dbReference type="Proteomes" id="UP000001732"/>
    </source>
</evidence>
<gene>
    <name evidence="2" type="ordered locus">COPRO5265_0382</name>
</gene>
<dbReference type="AlphaFoldDB" id="B5Y7K1"/>
<protein>
    <submittedName>
        <fullName evidence="2">Lipoate-protein ligase A family protein</fullName>
    </submittedName>
</protein>
<dbReference type="STRING" id="309798.COPRO5265_0382"/>
<keyword evidence="3" id="KW-1185">Reference proteome</keyword>
<evidence type="ECO:0000259" key="1">
    <source>
        <dbReference type="PROSITE" id="PS51733"/>
    </source>
</evidence>
<feature type="domain" description="BPL/LPL catalytic" evidence="1">
    <location>
        <begin position="29"/>
        <end position="222"/>
    </location>
</feature>
<organism evidence="2 3">
    <name type="scientific">Coprothermobacter proteolyticus (strain ATCC 35245 / DSM 5265 / OCM 4 / BT)</name>
    <dbReference type="NCBI Taxonomy" id="309798"/>
    <lineage>
        <taxon>Bacteria</taxon>
        <taxon>Pseudomonadati</taxon>
        <taxon>Coprothermobacterota</taxon>
        <taxon>Coprothermobacteria</taxon>
        <taxon>Coprothermobacterales</taxon>
        <taxon>Coprothermobacteraceae</taxon>
        <taxon>Coprothermobacter</taxon>
    </lineage>
</organism>
<dbReference type="PROSITE" id="PS51733">
    <property type="entry name" value="BPL_LPL_CATALYTIC"/>
    <property type="match status" value="1"/>
</dbReference>
<evidence type="ECO:0000313" key="2">
    <source>
        <dbReference type="EMBL" id="ACI18096.1"/>
    </source>
</evidence>
<dbReference type="eggNOG" id="COG0095">
    <property type="taxonomic scope" value="Bacteria"/>
</dbReference>
<dbReference type="InterPro" id="IPR004143">
    <property type="entry name" value="BPL_LPL_catalytic"/>
</dbReference>
<dbReference type="OrthoDB" id="9787898at2"/>
<dbReference type="PANTHER" id="PTHR43679:SF2">
    <property type="entry name" value="OCTANOYL-[GCVH]:PROTEIN N-OCTANOYLTRANSFERASE"/>
    <property type="match status" value="1"/>
</dbReference>
<dbReference type="EMBL" id="CP001145">
    <property type="protein sequence ID" value="ACI18096.1"/>
    <property type="molecule type" value="Genomic_DNA"/>
</dbReference>
<dbReference type="PANTHER" id="PTHR43679">
    <property type="entry name" value="OCTANOYLTRANSFERASE LIPM-RELATED"/>
    <property type="match status" value="1"/>
</dbReference>
<dbReference type="SUPFAM" id="SSF55681">
    <property type="entry name" value="Class II aaRS and biotin synthetases"/>
    <property type="match status" value="1"/>
</dbReference>
<dbReference type="Gene3D" id="3.30.930.10">
    <property type="entry name" value="Bira Bifunctional Protein, Domain 2"/>
    <property type="match status" value="1"/>
</dbReference>
<reference evidence="2 3" key="2">
    <citation type="journal article" date="2014" name="Genome Announc.">
        <title>Complete Genome Sequence of Coprothermobacter proteolyticus DSM 5265.</title>
        <authorList>
            <person name="Alexiev A."/>
            <person name="Coil D.A."/>
            <person name="Badger J.H."/>
            <person name="Enticknap J."/>
            <person name="Ward N."/>
            <person name="Robb F.T."/>
            <person name="Eisen J.A."/>
        </authorList>
    </citation>
    <scope>NUCLEOTIDE SEQUENCE [LARGE SCALE GENOMIC DNA]</scope>
    <source>
        <strain evidence="3">ATCC 35245 / DSM 5265 / OCM 4 / BT</strain>
    </source>
</reference>
<dbReference type="KEGG" id="cpo:COPRO5265_0382"/>
<sequence>MKATVIFDTCREGSLNMALDSLLLQQLREEEQVFLRFYTWCPATVSIGLFQKWQQQQQHSPYPVVRRPTGGKAVLHLLDVSYSFVGPLSGFGNSVLETYFLVSQGLIKGLELLGIPAEFLPAPLPTKEDPSSCFVHLSGHEVGVAGKKLIGSAQARKPWGFLQHGSIMVEPIYHEMAELFSIEESEIRAHAIALRELLPDITIGVLENALREGFEDALDLHFTQAEFSSKELSQAASFSGKYAVCS</sequence>
<keyword evidence="2" id="KW-0436">Ligase</keyword>
<accession>B5Y7K1</accession>